<dbReference type="NCBIfam" id="NF045761">
    <property type="entry name" value="NAMPUrTaseMurU"/>
    <property type="match status" value="1"/>
</dbReference>
<dbReference type="CDD" id="cd06422">
    <property type="entry name" value="NTP_transferase_like_1"/>
    <property type="match status" value="1"/>
</dbReference>
<dbReference type="PANTHER" id="PTHR43584">
    <property type="entry name" value="NUCLEOTIDYL TRANSFERASE"/>
    <property type="match status" value="1"/>
</dbReference>
<dbReference type="AlphaFoldDB" id="A0A0K0XYX0"/>
<dbReference type="InterPro" id="IPR005835">
    <property type="entry name" value="NTP_transferase_dom"/>
</dbReference>
<organism evidence="4 5">
    <name type="scientific">Wenzhouxiangella marina</name>
    <dbReference type="NCBI Taxonomy" id="1579979"/>
    <lineage>
        <taxon>Bacteria</taxon>
        <taxon>Pseudomonadati</taxon>
        <taxon>Pseudomonadota</taxon>
        <taxon>Gammaproteobacteria</taxon>
        <taxon>Chromatiales</taxon>
        <taxon>Wenzhouxiangellaceae</taxon>
        <taxon>Wenzhouxiangella</taxon>
    </lineage>
</organism>
<keyword evidence="2" id="KW-0548">Nucleotidyltransferase</keyword>
<dbReference type="EMBL" id="CP012154">
    <property type="protein sequence ID" value="AKS42821.1"/>
    <property type="molecule type" value="Genomic_DNA"/>
</dbReference>
<dbReference type="PANTHER" id="PTHR43584:SF8">
    <property type="entry name" value="N-ACETYLMURAMATE ALPHA-1-PHOSPHATE URIDYLYLTRANSFERASE"/>
    <property type="match status" value="1"/>
</dbReference>
<keyword evidence="1" id="KW-0808">Transferase</keyword>
<dbReference type="KEGG" id="wma:WM2015_2460"/>
<evidence type="ECO:0000259" key="3">
    <source>
        <dbReference type="Pfam" id="PF00483"/>
    </source>
</evidence>
<proteinExistence type="predicted"/>
<dbReference type="Proteomes" id="UP000066624">
    <property type="component" value="Chromosome"/>
</dbReference>
<protein>
    <submittedName>
        <fullName evidence="4">Nucleoside-diphosphate-sugar pyrophosphorylase family protein</fullName>
    </submittedName>
</protein>
<dbReference type="SUPFAM" id="SSF53448">
    <property type="entry name" value="Nucleotide-diphospho-sugar transferases"/>
    <property type="match status" value="1"/>
</dbReference>
<reference evidence="4 5" key="1">
    <citation type="submission" date="2015-07" db="EMBL/GenBank/DDBJ databases">
        <authorList>
            <person name="Noorani M."/>
        </authorList>
    </citation>
    <scope>NUCLEOTIDE SEQUENCE [LARGE SCALE GENOMIC DNA]</scope>
    <source>
        <strain evidence="4 5">KCTC 42284</strain>
    </source>
</reference>
<dbReference type="Pfam" id="PF00483">
    <property type="entry name" value="NTP_transferase"/>
    <property type="match status" value="1"/>
</dbReference>
<keyword evidence="5" id="KW-1185">Reference proteome</keyword>
<evidence type="ECO:0000256" key="2">
    <source>
        <dbReference type="ARBA" id="ARBA00022695"/>
    </source>
</evidence>
<dbReference type="InterPro" id="IPR029044">
    <property type="entry name" value="Nucleotide-diphossugar_trans"/>
</dbReference>
<dbReference type="Gene3D" id="3.90.550.10">
    <property type="entry name" value="Spore Coat Polysaccharide Biosynthesis Protein SpsA, Chain A"/>
    <property type="match status" value="1"/>
</dbReference>
<dbReference type="InterPro" id="IPR050065">
    <property type="entry name" value="GlmU-like"/>
</dbReference>
<sequence>MLLAAGRGERLRPLTDALPKPLIEVGGKALIEHHLAHLVEAGVDEVVINLGWLGEQIRERLGNGERYGLRIRYSVEPPGALETAGGIIQALELLGPEPFLIVSTDVLSDYPFASLIDAEFEGLGHLVLVDNPPHHPAGDFGLRSGRITRDEPRLTFSGIACCRPEWFAGLAPGRRALRPLFEQAIDAGRLSGEHYPGKWLDVGTPERLARAREEYYSGD</sequence>
<accession>A0A0K0XYX0</accession>
<dbReference type="InterPro" id="IPR054790">
    <property type="entry name" value="MurU"/>
</dbReference>
<evidence type="ECO:0000256" key="1">
    <source>
        <dbReference type="ARBA" id="ARBA00022679"/>
    </source>
</evidence>
<feature type="domain" description="Nucleotidyl transferase" evidence="3">
    <location>
        <begin position="1"/>
        <end position="142"/>
    </location>
</feature>
<evidence type="ECO:0000313" key="4">
    <source>
        <dbReference type="EMBL" id="AKS42821.1"/>
    </source>
</evidence>
<dbReference type="STRING" id="1579979.WM2015_2460"/>
<evidence type="ECO:0000313" key="5">
    <source>
        <dbReference type="Proteomes" id="UP000066624"/>
    </source>
</evidence>
<dbReference type="GO" id="GO:0016779">
    <property type="term" value="F:nucleotidyltransferase activity"/>
    <property type="evidence" value="ECO:0007669"/>
    <property type="project" value="UniProtKB-KW"/>
</dbReference>
<gene>
    <name evidence="4" type="ORF">WM2015_2460</name>
</gene>
<name>A0A0K0XYX0_9GAMM</name>